<reference evidence="1 2" key="1">
    <citation type="submission" date="2019-03" db="EMBL/GenBank/DDBJ databases">
        <title>Genomic Encyclopedia of Type Strains, Phase IV (KMG-IV): sequencing the most valuable type-strain genomes for metagenomic binning, comparative biology and taxonomic classification.</title>
        <authorList>
            <person name="Goeker M."/>
        </authorList>
    </citation>
    <scope>NUCLEOTIDE SEQUENCE [LARGE SCALE GENOMIC DNA]</scope>
    <source>
        <strain evidence="1 2">DSM 28867</strain>
    </source>
</reference>
<keyword evidence="2" id="KW-1185">Reference proteome</keyword>
<dbReference type="Gene3D" id="3.10.20.90">
    <property type="entry name" value="Phosphatidylinositol 3-kinase Catalytic Subunit, Chain A, domain 1"/>
    <property type="match status" value="1"/>
</dbReference>
<evidence type="ECO:0000313" key="1">
    <source>
        <dbReference type="EMBL" id="TDW07791.1"/>
    </source>
</evidence>
<dbReference type="Proteomes" id="UP000294743">
    <property type="component" value="Unassembled WGS sequence"/>
</dbReference>
<accession>A0A4R7Z9Y2</accession>
<evidence type="ECO:0000313" key="2">
    <source>
        <dbReference type="Proteomes" id="UP000294743"/>
    </source>
</evidence>
<dbReference type="RefSeq" id="WP_134171442.1">
    <property type="nucleotide sequence ID" value="NZ_SODD01000084.1"/>
</dbReference>
<dbReference type="EMBL" id="SODD01000084">
    <property type="protein sequence ID" value="TDW07791.1"/>
    <property type="molecule type" value="Genomic_DNA"/>
</dbReference>
<gene>
    <name evidence="1" type="ORF">EDD63_1842</name>
</gene>
<dbReference type="AlphaFoldDB" id="A0A4R7Z9Y2"/>
<sequence>MIISIISNNQIADFKVEENQVILDVLNIIAKDSNLSLHLDGLQYVTSKRKKESVSIKKTFQEAGIYNGDILYIGG</sequence>
<protein>
    <submittedName>
        <fullName evidence="1">Uncharacterized protein</fullName>
    </submittedName>
</protein>
<name>A0A4R7Z9Y2_9FIRM</name>
<comment type="caution">
    <text evidence="1">The sequence shown here is derived from an EMBL/GenBank/DDBJ whole genome shotgun (WGS) entry which is preliminary data.</text>
</comment>
<organism evidence="1 2">
    <name type="scientific">Breznakia blatticola</name>
    <dbReference type="NCBI Taxonomy" id="1754012"/>
    <lineage>
        <taxon>Bacteria</taxon>
        <taxon>Bacillati</taxon>
        <taxon>Bacillota</taxon>
        <taxon>Erysipelotrichia</taxon>
        <taxon>Erysipelotrichales</taxon>
        <taxon>Erysipelotrichaceae</taxon>
        <taxon>Breznakia</taxon>
    </lineage>
</organism>
<proteinExistence type="predicted"/>